<dbReference type="PANTHER" id="PTHR34273:SF2">
    <property type="entry name" value="METHYLTHIORIBOSE KINASE"/>
    <property type="match status" value="1"/>
</dbReference>
<keyword evidence="2 6" id="KW-0808">Transferase</keyword>
<organism evidence="6">
    <name type="scientific">Pseudothermotoga hypogea</name>
    <dbReference type="NCBI Taxonomy" id="57487"/>
    <lineage>
        <taxon>Bacteria</taxon>
        <taxon>Thermotogati</taxon>
        <taxon>Thermotogota</taxon>
        <taxon>Thermotogae</taxon>
        <taxon>Thermotogales</taxon>
        <taxon>Thermotogaceae</taxon>
        <taxon>Pseudothermotoga</taxon>
    </lineage>
</organism>
<proteinExistence type="inferred from homology"/>
<accession>A0A832IA70</accession>
<comment type="caution">
    <text evidence="6">The sequence shown here is derived from an EMBL/GenBank/DDBJ whole genome shotgun (WGS) entry which is preliminary data.</text>
</comment>
<dbReference type="EC" id="2.7.1.100" evidence="6"/>
<name>A0A832IA70_9THEM</name>
<keyword evidence="3" id="KW-0547">Nucleotide-binding</keyword>
<evidence type="ECO:0000256" key="5">
    <source>
        <dbReference type="ARBA" id="ARBA00022840"/>
    </source>
</evidence>
<reference evidence="6" key="1">
    <citation type="journal article" date="2020" name="mSystems">
        <title>Genome- and Community-Level Interaction Insights into Carbon Utilization and Element Cycling Functions of Hydrothermarchaeota in Hydrothermal Sediment.</title>
        <authorList>
            <person name="Zhou Z."/>
            <person name="Liu Y."/>
            <person name="Xu W."/>
            <person name="Pan J."/>
            <person name="Luo Z.H."/>
            <person name="Li M."/>
        </authorList>
    </citation>
    <scope>NUCLEOTIDE SEQUENCE [LARGE SCALE GENOMIC DNA]</scope>
    <source>
        <strain evidence="6">SpSt-86</strain>
    </source>
</reference>
<keyword evidence="4 6" id="KW-0418">Kinase</keyword>
<evidence type="ECO:0000256" key="2">
    <source>
        <dbReference type="ARBA" id="ARBA00022679"/>
    </source>
</evidence>
<dbReference type="Pfam" id="PF01633">
    <property type="entry name" value="Choline_kinase"/>
    <property type="match status" value="1"/>
</dbReference>
<dbReference type="EMBL" id="DTKQ01000035">
    <property type="protein sequence ID" value="HGZ79222.1"/>
    <property type="molecule type" value="Genomic_DNA"/>
</dbReference>
<dbReference type="SUPFAM" id="SSF56112">
    <property type="entry name" value="Protein kinase-like (PK-like)"/>
    <property type="match status" value="1"/>
</dbReference>
<dbReference type="AlphaFoldDB" id="A0A832IA70"/>
<dbReference type="GO" id="GO:0046522">
    <property type="term" value="F:S-methyl-5-thioribose kinase activity"/>
    <property type="evidence" value="ECO:0007669"/>
    <property type="project" value="UniProtKB-EC"/>
</dbReference>
<dbReference type="InterPro" id="IPR011009">
    <property type="entry name" value="Kinase-like_dom_sf"/>
</dbReference>
<evidence type="ECO:0000256" key="1">
    <source>
        <dbReference type="ARBA" id="ARBA00010165"/>
    </source>
</evidence>
<protein>
    <submittedName>
        <fullName evidence="6">S-methyl-5-thioribose kinase</fullName>
        <ecNumber evidence="6">2.7.1.100</ecNumber>
    </submittedName>
</protein>
<sequence>MEQLNEKSVIDYIERTDLRDRYLGMGELKANIIAEGNVNLIFRVENLSNGRSIILKQALPYAWRYPDFKMPVDRQRIEYEVLKIESKYVPEHVPEIYLYDDNFHVLIIEDLENLQIMREALIEGKVLPKVAEHIGTFMARTLFYTSDLYLPSGEKKEMVAKFLNPVLCKVQEDLVFTQPYMEHPNNRWSKPLESIVKRIYADDELRSEIMFFKDLYMTKTEALIHNDLHTGSIMVDENTTKVIDPEFAFYGPMAHDIGTYFANLVIAYAAQEAHRIDGKERNLYRQWILLSFEKTWQVFEEEFFKVWEKDINDQWPSKMYAEKYVKRLLKESAGFGAAEIFRRTIGMAHVHDFWTIKDEYLRARAESVALDVAMQWIRLWRSFEKIQDLTKVVQDSKPLV</sequence>
<evidence type="ECO:0000256" key="3">
    <source>
        <dbReference type="ARBA" id="ARBA00022741"/>
    </source>
</evidence>
<dbReference type="NCBIfam" id="TIGR01767">
    <property type="entry name" value="MTRK"/>
    <property type="match status" value="1"/>
</dbReference>
<dbReference type="PANTHER" id="PTHR34273">
    <property type="entry name" value="METHYLTHIORIBOSE KINASE"/>
    <property type="match status" value="1"/>
</dbReference>
<comment type="similarity">
    <text evidence="1">Belongs to the methylthioribose kinase family.</text>
</comment>
<dbReference type="Gene3D" id="3.30.200.20">
    <property type="entry name" value="Phosphorylase Kinase, domain 1"/>
    <property type="match status" value="1"/>
</dbReference>
<dbReference type="GO" id="GO:0005524">
    <property type="term" value="F:ATP binding"/>
    <property type="evidence" value="ECO:0007669"/>
    <property type="project" value="UniProtKB-KW"/>
</dbReference>
<dbReference type="PIRSF" id="PIRSF031134">
    <property type="entry name" value="MTRK"/>
    <property type="match status" value="1"/>
</dbReference>
<evidence type="ECO:0000313" key="6">
    <source>
        <dbReference type="EMBL" id="HGZ79222.1"/>
    </source>
</evidence>
<dbReference type="GO" id="GO:0009086">
    <property type="term" value="P:methionine biosynthetic process"/>
    <property type="evidence" value="ECO:0007669"/>
    <property type="project" value="InterPro"/>
</dbReference>
<dbReference type="Gene3D" id="3.90.1200.10">
    <property type="match status" value="1"/>
</dbReference>
<dbReference type="InterPro" id="IPR009212">
    <property type="entry name" value="Methylthioribose_kinase"/>
</dbReference>
<keyword evidence="5" id="KW-0067">ATP-binding</keyword>
<evidence type="ECO:0000256" key="4">
    <source>
        <dbReference type="ARBA" id="ARBA00022777"/>
    </source>
</evidence>
<gene>
    <name evidence="6" type="primary">mtnK</name>
    <name evidence="6" type="ORF">ENW55_04480</name>
</gene>